<organism evidence="1 2">
    <name type="scientific">Caballeronia arationis</name>
    <dbReference type="NCBI Taxonomy" id="1777142"/>
    <lineage>
        <taxon>Bacteria</taxon>
        <taxon>Pseudomonadati</taxon>
        <taxon>Pseudomonadota</taxon>
        <taxon>Betaproteobacteria</taxon>
        <taxon>Burkholderiales</taxon>
        <taxon>Burkholderiaceae</taxon>
        <taxon>Caballeronia</taxon>
    </lineage>
</organism>
<accession>A0A7Z7N5L7</accession>
<sequence>MSYFAKEEKEPKKLEWGESPFDNMTRDELIRHCQRLYMANERLQDVANLFRANDTENPFWKSGRGARAVEMGKQAVDLVKVGFDAESLHRNFFRFAADLLFEDRPGLEIHSRWVACPKCGHVLVPAKESLRFDGVECKEVVPNTTCDGLLRPIEWVDLTPTPKKTEHDLEIMRV</sequence>
<dbReference type="AlphaFoldDB" id="A0A7Z7N5L7"/>
<dbReference type="RefSeq" id="WP_097190690.1">
    <property type="nucleotide sequence ID" value="NZ_OCSU01000003.1"/>
</dbReference>
<protein>
    <submittedName>
        <fullName evidence="1">Uncharacterized protein</fullName>
    </submittedName>
</protein>
<proteinExistence type="predicted"/>
<comment type="caution">
    <text evidence="1">The sequence shown here is derived from an EMBL/GenBank/DDBJ whole genome shotgun (WGS) entry which is preliminary data.</text>
</comment>
<gene>
    <name evidence="1" type="ORF">SAMN05446927_6561</name>
</gene>
<dbReference type="EMBL" id="OCSU01000003">
    <property type="protein sequence ID" value="SOE87972.1"/>
    <property type="molecule type" value="Genomic_DNA"/>
</dbReference>
<keyword evidence="2" id="KW-1185">Reference proteome</keyword>
<dbReference type="Proteomes" id="UP000219522">
    <property type="component" value="Unassembled WGS sequence"/>
</dbReference>
<name>A0A7Z7N5L7_9BURK</name>
<evidence type="ECO:0000313" key="2">
    <source>
        <dbReference type="Proteomes" id="UP000219522"/>
    </source>
</evidence>
<reference evidence="1 2" key="1">
    <citation type="submission" date="2017-09" db="EMBL/GenBank/DDBJ databases">
        <authorList>
            <person name="Varghese N."/>
            <person name="Submissions S."/>
        </authorList>
    </citation>
    <scope>NUCLEOTIDE SEQUENCE [LARGE SCALE GENOMIC DNA]</scope>
    <source>
        <strain evidence="1 2">OK806</strain>
    </source>
</reference>
<evidence type="ECO:0000313" key="1">
    <source>
        <dbReference type="EMBL" id="SOE87972.1"/>
    </source>
</evidence>